<keyword evidence="6" id="KW-1185">Reference proteome</keyword>
<name>A0A835G666_SPOEX</name>
<keyword evidence="1" id="KW-0479">Metal-binding</keyword>
<keyword evidence="2" id="KW-0863">Zinc-finger</keyword>
<evidence type="ECO:0000256" key="2">
    <source>
        <dbReference type="ARBA" id="ARBA00022771"/>
    </source>
</evidence>
<evidence type="ECO:0000313" key="6">
    <source>
        <dbReference type="Proteomes" id="UP000648187"/>
    </source>
</evidence>
<organism evidence="5 6">
    <name type="scientific">Spodoptera exigua</name>
    <name type="common">Beet armyworm</name>
    <name type="synonym">Noctua fulgens</name>
    <dbReference type="NCBI Taxonomy" id="7107"/>
    <lineage>
        <taxon>Eukaryota</taxon>
        <taxon>Metazoa</taxon>
        <taxon>Ecdysozoa</taxon>
        <taxon>Arthropoda</taxon>
        <taxon>Hexapoda</taxon>
        <taxon>Insecta</taxon>
        <taxon>Pterygota</taxon>
        <taxon>Neoptera</taxon>
        <taxon>Endopterygota</taxon>
        <taxon>Lepidoptera</taxon>
        <taxon>Glossata</taxon>
        <taxon>Ditrysia</taxon>
        <taxon>Noctuoidea</taxon>
        <taxon>Noctuidae</taxon>
        <taxon>Amphipyrinae</taxon>
        <taxon>Spodoptera</taxon>
    </lineage>
</organism>
<proteinExistence type="predicted"/>
<dbReference type="Pfam" id="PF04500">
    <property type="entry name" value="FLYWCH"/>
    <property type="match status" value="1"/>
</dbReference>
<reference evidence="5" key="1">
    <citation type="submission" date="2020-08" db="EMBL/GenBank/DDBJ databases">
        <title>Spodoptera exigua strain:BAW_Kor-Di-RS1 Genome sequencing and assembly.</title>
        <authorList>
            <person name="Kim J."/>
            <person name="Nam H.Y."/>
            <person name="Kwon M."/>
            <person name="Choi J.H."/>
            <person name="Cho S.R."/>
            <person name="Kim G.-H."/>
        </authorList>
    </citation>
    <scope>NUCLEOTIDE SEQUENCE</scope>
    <source>
        <strain evidence="5">BAW_Kor-Di-RS1</strain>
        <tissue evidence="5">Whole-body</tissue>
    </source>
</reference>
<evidence type="ECO:0000256" key="3">
    <source>
        <dbReference type="ARBA" id="ARBA00022833"/>
    </source>
</evidence>
<dbReference type="Proteomes" id="UP000648187">
    <property type="component" value="Unassembled WGS sequence"/>
</dbReference>
<dbReference type="Gene3D" id="2.20.25.240">
    <property type="match status" value="1"/>
</dbReference>
<dbReference type="EMBL" id="JACKWZ010000302">
    <property type="protein sequence ID" value="KAF9409685.1"/>
    <property type="molecule type" value="Genomic_DNA"/>
</dbReference>
<evidence type="ECO:0000313" key="5">
    <source>
        <dbReference type="EMBL" id="KAF9409685.1"/>
    </source>
</evidence>
<dbReference type="GO" id="GO:0008270">
    <property type="term" value="F:zinc ion binding"/>
    <property type="evidence" value="ECO:0007669"/>
    <property type="project" value="UniProtKB-KW"/>
</dbReference>
<dbReference type="InterPro" id="IPR007588">
    <property type="entry name" value="Znf_FLYWCH"/>
</dbReference>
<comment type="caution">
    <text evidence="5">The sequence shown here is derived from an EMBL/GenBank/DDBJ whole genome shotgun (WGS) entry which is preliminary data.</text>
</comment>
<keyword evidence="3" id="KW-0862">Zinc</keyword>
<feature type="non-terminal residue" evidence="5">
    <location>
        <position position="528"/>
    </location>
</feature>
<evidence type="ECO:0000259" key="4">
    <source>
        <dbReference type="Pfam" id="PF04500"/>
    </source>
</evidence>
<protein>
    <recommendedName>
        <fullName evidence="4">FLYWCH-type domain-containing protein</fullName>
    </recommendedName>
</protein>
<sequence length="528" mass="60840">AYNALAACRDAVCRCGRPQYIRSAVTARRIPANRMVLAHCGLPQSSVLLEILHMMDVEEVAAVIYLYHRRKYRQKNKHRFWLHPLLVTRHDGKEFNIFISNLKKFEDKFFGYTRMSVKSYEELLTKLYLNIRGQDTRFRMSISPEEKLIITIRYLATGCTFAELHYTFRIAEFVRECLARETSDDGLAGGTRRLRLPRRVRGGDAARRIIQPARLVAAPEQPERLTAGRKSVRRYRAVSCTNRCAAYRNGTPHGGQPLITFTKTERGRRMLVRHGHTYNFHRETKIGTVWRCTNRSCSATIKISENHDIRILHESAHTCQPNIVKTEILKARNLCKEAAANTFKPMPQVYEVAFQLAKDEGYELLNAIPKFSNISRSLYNVRNRVLNVPKTHFSRLEDNFLLFDDNSEPENRIIAFCTESAREFIPTLNTFFLDGTFASCCTPFYQLYCLHGDVNSYIISLLQNLTNWTPLTMVVDFEIAVINVLKQVKGCNFHYKKALARKAHALQLNDIEEKSHLAMCAALAHIKE</sequence>
<evidence type="ECO:0000256" key="1">
    <source>
        <dbReference type="ARBA" id="ARBA00022723"/>
    </source>
</evidence>
<gene>
    <name evidence="5" type="ORF">HW555_010975</name>
</gene>
<dbReference type="AlphaFoldDB" id="A0A835G666"/>
<feature type="domain" description="FLYWCH-type" evidence="4">
    <location>
        <begin position="261"/>
        <end position="318"/>
    </location>
</feature>
<accession>A0A835G666</accession>